<evidence type="ECO:0000256" key="2">
    <source>
        <dbReference type="SAM" id="SignalP"/>
    </source>
</evidence>
<dbReference type="Pfam" id="PF09608">
    <property type="entry name" value="Alph_Pro_TM"/>
    <property type="match status" value="1"/>
</dbReference>
<sequence>MLLLLLLLAPGLAGAQPLVARLSTDRVDVTTAFVGESVLVFGSTEQPIGPGGDEIIVVARGPSTDFVVRRRVNVLGMWLNGPSAHFDDVPSFYAIAGTLPAWRLLPEEVRQARGLGLDALPLTPSSGARSPQFRAALLDLKRNEGLWLEDVAPVDIAGNRLFQVRLPLPATVQPGVYEIAVHLIRSRQVVATERIGFIVARTGTAAEIERLARLQPAVYALICIILAALAGWLGSILFRRS</sequence>
<keyword evidence="1" id="KW-0812">Transmembrane</keyword>
<feature type="chain" id="PRO_5032302126" evidence="2">
    <location>
        <begin position="16"/>
        <end position="241"/>
    </location>
</feature>
<dbReference type="RefSeq" id="WP_184382886.1">
    <property type="nucleotide sequence ID" value="NZ_JACIDJ010000001.1"/>
</dbReference>
<proteinExistence type="predicted"/>
<keyword evidence="4" id="KW-1185">Reference proteome</keyword>
<keyword evidence="1" id="KW-0472">Membrane</keyword>
<evidence type="ECO:0000313" key="3">
    <source>
        <dbReference type="EMBL" id="MBB3897858.1"/>
    </source>
</evidence>
<keyword evidence="2" id="KW-0732">Signal</keyword>
<dbReference type="InterPro" id="IPR019088">
    <property type="entry name" value="CHP02186-rel_TM"/>
</dbReference>
<dbReference type="Proteomes" id="UP000553193">
    <property type="component" value="Unassembled WGS sequence"/>
</dbReference>
<organism evidence="3 4">
    <name type="scientific">Roseococcus suduntuyensis</name>
    <dbReference type="NCBI Taxonomy" id="455361"/>
    <lineage>
        <taxon>Bacteria</taxon>
        <taxon>Pseudomonadati</taxon>
        <taxon>Pseudomonadota</taxon>
        <taxon>Alphaproteobacteria</taxon>
        <taxon>Acetobacterales</taxon>
        <taxon>Roseomonadaceae</taxon>
        <taxon>Roseococcus</taxon>
    </lineage>
</organism>
<evidence type="ECO:0000256" key="1">
    <source>
        <dbReference type="SAM" id="Phobius"/>
    </source>
</evidence>
<name>A0A840A726_9PROT</name>
<dbReference type="AlphaFoldDB" id="A0A840A726"/>
<comment type="caution">
    <text evidence="3">The sequence shown here is derived from an EMBL/GenBank/DDBJ whole genome shotgun (WGS) entry which is preliminary data.</text>
</comment>
<feature type="transmembrane region" description="Helical" evidence="1">
    <location>
        <begin position="217"/>
        <end position="238"/>
    </location>
</feature>
<keyword evidence="1" id="KW-1133">Transmembrane helix</keyword>
<dbReference type="EMBL" id="JACIDJ010000001">
    <property type="protein sequence ID" value="MBB3897858.1"/>
    <property type="molecule type" value="Genomic_DNA"/>
</dbReference>
<protein>
    <submittedName>
        <fullName evidence="3">Uncharacterized protein (TIGR02186 family)</fullName>
    </submittedName>
</protein>
<accession>A0A840A726</accession>
<reference evidence="3 4" key="1">
    <citation type="submission" date="2020-08" db="EMBL/GenBank/DDBJ databases">
        <title>Genomic Encyclopedia of Type Strains, Phase IV (KMG-IV): sequencing the most valuable type-strain genomes for metagenomic binning, comparative biology and taxonomic classification.</title>
        <authorList>
            <person name="Goeker M."/>
        </authorList>
    </citation>
    <scope>NUCLEOTIDE SEQUENCE [LARGE SCALE GENOMIC DNA]</scope>
    <source>
        <strain evidence="3 4">DSM 19979</strain>
    </source>
</reference>
<gene>
    <name evidence="3" type="ORF">GGQ83_001284</name>
</gene>
<evidence type="ECO:0000313" key="4">
    <source>
        <dbReference type="Proteomes" id="UP000553193"/>
    </source>
</evidence>
<feature type="signal peptide" evidence="2">
    <location>
        <begin position="1"/>
        <end position="15"/>
    </location>
</feature>